<feature type="chain" id="PRO_5020994864" evidence="1">
    <location>
        <begin position="20"/>
        <end position="457"/>
    </location>
</feature>
<reference evidence="2 3" key="1">
    <citation type="submission" date="2019-02" db="EMBL/GenBank/DDBJ databases">
        <title>Genomic Encyclopedia of Type Strains, Phase IV (KMG-IV): sequencing the most valuable type-strain genomes for metagenomic binning, comparative biology and taxonomic classification.</title>
        <authorList>
            <person name="Goeker M."/>
        </authorList>
    </citation>
    <scope>NUCLEOTIDE SEQUENCE [LARGE SCALE GENOMIC DNA]</scope>
    <source>
        <strain evidence="2 3">DSM 18116</strain>
    </source>
</reference>
<dbReference type="AlphaFoldDB" id="A0A4Q7N4W7"/>
<dbReference type="OrthoDB" id="665228at2"/>
<gene>
    <name evidence="2" type="ORF">EV199_1951</name>
</gene>
<proteinExistence type="predicted"/>
<evidence type="ECO:0000313" key="3">
    <source>
        <dbReference type="Proteomes" id="UP000293874"/>
    </source>
</evidence>
<keyword evidence="1" id="KW-0732">Signal</keyword>
<dbReference type="RefSeq" id="WP_130540394.1">
    <property type="nucleotide sequence ID" value="NZ_CP042431.1"/>
</dbReference>
<protein>
    <submittedName>
        <fullName evidence="2">Putative secreted protein (Por secretion system target)</fullName>
    </submittedName>
</protein>
<dbReference type="EMBL" id="SGXA01000001">
    <property type="protein sequence ID" value="RZS76074.1"/>
    <property type="molecule type" value="Genomic_DNA"/>
</dbReference>
<dbReference type="InterPro" id="IPR026444">
    <property type="entry name" value="Secre_tail"/>
</dbReference>
<organism evidence="2 3">
    <name type="scientific">Pseudobacter ginsenosidimutans</name>
    <dbReference type="NCBI Taxonomy" id="661488"/>
    <lineage>
        <taxon>Bacteria</taxon>
        <taxon>Pseudomonadati</taxon>
        <taxon>Bacteroidota</taxon>
        <taxon>Chitinophagia</taxon>
        <taxon>Chitinophagales</taxon>
        <taxon>Chitinophagaceae</taxon>
        <taxon>Pseudobacter</taxon>
    </lineage>
</organism>
<feature type="signal peptide" evidence="1">
    <location>
        <begin position="1"/>
        <end position="19"/>
    </location>
</feature>
<dbReference type="NCBIfam" id="TIGR04183">
    <property type="entry name" value="Por_Secre_tail"/>
    <property type="match status" value="1"/>
</dbReference>
<dbReference type="Proteomes" id="UP000293874">
    <property type="component" value="Unassembled WGS sequence"/>
</dbReference>
<accession>A0A4Q7N4W7</accession>
<name>A0A4Q7N4W7_9BACT</name>
<keyword evidence="3" id="KW-1185">Reference proteome</keyword>
<evidence type="ECO:0000313" key="2">
    <source>
        <dbReference type="EMBL" id="RZS76074.1"/>
    </source>
</evidence>
<evidence type="ECO:0000256" key="1">
    <source>
        <dbReference type="SAM" id="SignalP"/>
    </source>
</evidence>
<sequence length="457" mass="51002">MFRNTIVFLSCLISFQAIAQSTIRIQAGTSLRLSSGVVVTFKDLDLVNNGDLNAATGNGRIIFSGNTNNRISGSSVTGFDELEIAKTNNRSLQLEQELQVRSGIWFTAGVIDLNAHNITLFGNAALQNESETSRITGINGGHVQLSIQLAGPQAVNPGNLGATITSLQNLGLTTIRRGHQSQTNGSGNGNSVFRYYDIIPSGNTALDATLRFQYWNSELNGLDENSLVFWKSDDNIKWTNEGYSSRDITTNYAEKTAIPSFYRWTLSSVGNPLPVTGLQFTGRWQNNAAQLNWTTLTEYNNRYFDIERKYSNENDFSVIGVKNSLHADGNSQSPSWYQFIDPAAANKGNISYRLKQVDKDGQFVYSKIILIKPPPLNIFIQQVYPTQKTGHQLYIQTGDLTPGEMYISIFDMQGRLCMKRKARYSPQWIKLPSLAAGIYQLVIESGEWKYFGKFIRE</sequence>
<comment type="caution">
    <text evidence="2">The sequence shown here is derived from an EMBL/GenBank/DDBJ whole genome shotgun (WGS) entry which is preliminary data.</text>
</comment>